<keyword evidence="2" id="KW-0436">Ligase</keyword>
<keyword evidence="3" id="KW-0479">Metal-binding</keyword>
<evidence type="ECO:0000256" key="4">
    <source>
        <dbReference type="ARBA" id="ARBA00022741"/>
    </source>
</evidence>
<dbReference type="SUPFAM" id="SSF52402">
    <property type="entry name" value="Adenine nucleotide alpha hydrolases-like"/>
    <property type="match status" value="1"/>
</dbReference>
<evidence type="ECO:0000256" key="7">
    <source>
        <dbReference type="ARBA" id="ARBA00037993"/>
    </source>
</evidence>
<accession>A0A0F9GQD1</accession>
<dbReference type="InterPro" id="IPR018317">
    <property type="entry name" value="QueC"/>
</dbReference>
<protein>
    <recommendedName>
        <fullName evidence="8">7-cyano-7-deazaguanine synthase</fullName>
        <ecNumber evidence="8">6.3.4.20</ecNumber>
    </recommendedName>
</protein>
<gene>
    <name evidence="10" type="ORF">LCGC14_1798090</name>
</gene>
<dbReference type="Pfam" id="PF06508">
    <property type="entry name" value="QueC"/>
    <property type="match status" value="1"/>
</dbReference>
<dbReference type="SUPFAM" id="SSF56235">
    <property type="entry name" value="N-terminal nucleophile aminohydrolases (Ntn hydrolases)"/>
    <property type="match status" value="1"/>
</dbReference>
<keyword evidence="6" id="KW-0067">ATP-binding</keyword>
<comment type="catalytic activity">
    <reaction evidence="9">
        <text>7-carboxy-7-carbaguanine + NH4(+) + 2 ATP = 7-cyano-7-carbaguanine + 2 AMP + 2 diphosphate + 2 H(+)</text>
        <dbReference type="Rhea" id="RHEA:27982"/>
        <dbReference type="ChEBI" id="CHEBI:15378"/>
        <dbReference type="ChEBI" id="CHEBI:28938"/>
        <dbReference type="ChEBI" id="CHEBI:30616"/>
        <dbReference type="ChEBI" id="CHEBI:33019"/>
        <dbReference type="ChEBI" id="CHEBI:45075"/>
        <dbReference type="ChEBI" id="CHEBI:61036"/>
        <dbReference type="ChEBI" id="CHEBI:456215"/>
        <dbReference type="EC" id="6.3.4.20"/>
    </reaction>
</comment>
<dbReference type="Gene3D" id="3.60.20.10">
    <property type="entry name" value="Glutamine Phosphoribosylpyrophosphate, subunit 1, domain 1"/>
    <property type="match status" value="1"/>
</dbReference>
<keyword evidence="4" id="KW-0547">Nucleotide-binding</keyword>
<evidence type="ECO:0000256" key="2">
    <source>
        <dbReference type="ARBA" id="ARBA00022598"/>
    </source>
</evidence>
<comment type="similarity">
    <text evidence="7">Belongs to the QueC family.</text>
</comment>
<keyword evidence="5" id="KW-0862">Zinc</keyword>
<evidence type="ECO:0000256" key="3">
    <source>
        <dbReference type="ARBA" id="ARBA00022723"/>
    </source>
</evidence>
<dbReference type="GO" id="GO:0005524">
    <property type="term" value="F:ATP binding"/>
    <property type="evidence" value="ECO:0007669"/>
    <property type="project" value="UniProtKB-KW"/>
</dbReference>
<dbReference type="GO" id="GO:0016874">
    <property type="term" value="F:ligase activity"/>
    <property type="evidence" value="ECO:0007669"/>
    <property type="project" value="UniProtKB-KW"/>
</dbReference>
<dbReference type="InterPro" id="IPR014729">
    <property type="entry name" value="Rossmann-like_a/b/a_fold"/>
</dbReference>
<reference evidence="10" key="1">
    <citation type="journal article" date="2015" name="Nature">
        <title>Complex archaea that bridge the gap between prokaryotes and eukaryotes.</title>
        <authorList>
            <person name="Spang A."/>
            <person name="Saw J.H."/>
            <person name="Jorgensen S.L."/>
            <person name="Zaremba-Niedzwiedzka K."/>
            <person name="Martijn J."/>
            <person name="Lind A.E."/>
            <person name="van Eijk R."/>
            <person name="Schleper C."/>
            <person name="Guy L."/>
            <person name="Ettema T.J."/>
        </authorList>
    </citation>
    <scope>NUCLEOTIDE SEQUENCE</scope>
</reference>
<name>A0A0F9GQD1_9ZZZZ</name>
<dbReference type="EC" id="6.3.4.20" evidence="8"/>
<evidence type="ECO:0000256" key="5">
    <source>
        <dbReference type="ARBA" id="ARBA00022833"/>
    </source>
</evidence>
<dbReference type="AlphaFoldDB" id="A0A0F9GQD1"/>
<dbReference type="InterPro" id="IPR029055">
    <property type="entry name" value="Ntn_hydrolases_N"/>
</dbReference>
<evidence type="ECO:0000256" key="9">
    <source>
        <dbReference type="ARBA" id="ARBA00047890"/>
    </source>
</evidence>
<proteinExistence type="inferred from homology"/>
<sequence length="443" mass="49320">MACAICGGTTWDGAAAYIWDASQDRGRDHHGKEFAKNPPVSTITPWIGNHRATPTTEAQYPTENQPVGDNPKIVFNGIISNDESLGVHPGEADTSVLPRVLDFSSLVAFRDSLEQKVVGSYAIAAMFQDGEIWLACNYKPIWLRRYRGNIYFSSLRHHFPDGGREAFRFPPYSVGRLSKPSQTLPIRRVTNDNRALVICSSGLDSTAVAAYAISKHEDVLLVHFDYGCAATTKEIHCVWNIAHYLGCSYDVLSIPPTLFGDASKLHGPEDNFAEGIAGAEYAHEWTPARNLIMLSMTVGYAEARKYGVIYLGTNLEESGAYPDNEEQFILDFNNCLYAAVQNGIQVEVRTPLGGLMKHEIVPFGMLHGAPFHLTWSCYRGGDFHCGACGPCFMRKEAFKRNKIKDPVFSHEWDDPFWEGCIDYSHIRSIIEDPSPQTKDPTLE</sequence>
<evidence type="ECO:0000256" key="6">
    <source>
        <dbReference type="ARBA" id="ARBA00022840"/>
    </source>
</evidence>
<dbReference type="EMBL" id="LAZR01017281">
    <property type="protein sequence ID" value="KKM01070.1"/>
    <property type="molecule type" value="Genomic_DNA"/>
</dbReference>
<dbReference type="PANTHER" id="PTHR42914">
    <property type="entry name" value="7-CYANO-7-DEAZAGUANINE SYNTHASE"/>
    <property type="match status" value="1"/>
</dbReference>
<evidence type="ECO:0000256" key="8">
    <source>
        <dbReference type="ARBA" id="ARBA00039149"/>
    </source>
</evidence>
<comment type="pathway">
    <text evidence="1">Purine metabolism; 7-cyano-7-deazaguanine biosynthesis.</text>
</comment>
<dbReference type="CDD" id="cd01995">
    <property type="entry name" value="QueC-like"/>
    <property type="match status" value="1"/>
</dbReference>
<dbReference type="PANTHER" id="PTHR42914:SF1">
    <property type="entry name" value="7-CYANO-7-DEAZAGUANINE SYNTHASE"/>
    <property type="match status" value="1"/>
</dbReference>
<evidence type="ECO:0000313" key="10">
    <source>
        <dbReference type="EMBL" id="KKM01070.1"/>
    </source>
</evidence>
<dbReference type="Gene3D" id="3.40.50.620">
    <property type="entry name" value="HUPs"/>
    <property type="match status" value="1"/>
</dbReference>
<comment type="caution">
    <text evidence="10">The sequence shown here is derived from an EMBL/GenBank/DDBJ whole genome shotgun (WGS) entry which is preliminary data.</text>
</comment>
<dbReference type="GO" id="GO:0046872">
    <property type="term" value="F:metal ion binding"/>
    <property type="evidence" value="ECO:0007669"/>
    <property type="project" value="UniProtKB-KW"/>
</dbReference>
<organism evidence="10">
    <name type="scientific">marine sediment metagenome</name>
    <dbReference type="NCBI Taxonomy" id="412755"/>
    <lineage>
        <taxon>unclassified sequences</taxon>
        <taxon>metagenomes</taxon>
        <taxon>ecological metagenomes</taxon>
    </lineage>
</organism>
<evidence type="ECO:0000256" key="1">
    <source>
        <dbReference type="ARBA" id="ARBA00005061"/>
    </source>
</evidence>